<dbReference type="Proteomes" id="UP000316270">
    <property type="component" value="Chromosome 13"/>
</dbReference>
<dbReference type="OrthoDB" id="190201at2759"/>
<dbReference type="SUPFAM" id="SSF53474">
    <property type="entry name" value="alpha/beta-Hydrolases"/>
    <property type="match status" value="1"/>
</dbReference>
<organism evidence="2 3">
    <name type="scientific">Venturia effusa</name>
    <dbReference type="NCBI Taxonomy" id="50376"/>
    <lineage>
        <taxon>Eukaryota</taxon>
        <taxon>Fungi</taxon>
        <taxon>Dikarya</taxon>
        <taxon>Ascomycota</taxon>
        <taxon>Pezizomycotina</taxon>
        <taxon>Dothideomycetes</taxon>
        <taxon>Pleosporomycetidae</taxon>
        <taxon>Venturiales</taxon>
        <taxon>Venturiaceae</taxon>
        <taxon>Venturia</taxon>
    </lineage>
</organism>
<dbReference type="InterPro" id="IPR032710">
    <property type="entry name" value="NTF2-like_dom_sf"/>
</dbReference>
<dbReference type="STRING" id="50376.A0A517LI37"/>
<dbReference type="InterPro" id="IPR029058">
    <property type="entry name" value="AB_hydrolase_fold"/>
</dbReference>
<reference evidence="2 3" key="1">
    <citation type="submission" date="2019-07" db="EMBL/GenBank/DDBJ databases">
        <title>Finished genome of Venturia effusa.</title>
        <authorList>
            <person name="Young C.A."/>
            <person name="Cox M.P."/>
            <person name="Ganley A.R.D."/>
            <person name="David W.J."/>
        </authorList>
    </citation>
    <scope>NUCLEOTIDE SEQUENCE [LARGE SCALE GENOMIC DNA]</scope>
    <source>
        <strain evidence="3">albino</strain>
    </source>
</reference>
<keyword evidence="3" id="KW-1185">Reference proteome</keyword>
<protein>
    <recommendedName>
        <fullName evidence="1">AB hydrolase-1 domain-containing protein</fullName>
    </recommendedName>
</protein>
<evidence type="ECO:0000313" key="2">
    <source>
        <dbReference type="EMBL" id="QDS75304.1"/>
    </source>
</evidence>
<accession>A0A517LI37</accession>
<feature type="domain" description="AB hydrolase-1" evidence="1">
    <location>
        <begin position="239"/>
        <end position="493"/>
    </location>
</feature>
<dbReference type="Gene3D" id="3.40.50.1820">
    <property type="entry name" value="alpha/beta hydrolase"/>
    <property type="match status" value="1"/>
</dbReference>
<dbReference type="SUPFAM" id="SSF54427">
    <property type="entry name" value="NTF2-like"/>
    <property type="match status" value="1"/>
</dbReference>
<name>A0A517LI37_9PEZI</name>
<gene>
    <name evidence="2" type="ORF">FKW77_001367</name>
</gene>
<dbReference type="AlphaFoldDB" id="A0A517LI37"/>
<proteinExistence type="predicted"/>
<evidence type="ECO:0000259" key="1">
    <source>
        <dbReference type="Pfam" id="PF12697"/>
    </source>
</evidence>
<evidence type="ECO:0000313" key="3">
    <source>
        <dbReference type="Proteomes" id="UP000316270"/>
    </source>
</evidence>
<dbReference type="Pfam" id="PF12697">
    <property type="entry name" value="Abhydrolase_6"/>
    <property type="match status" value="1"/>
</dbReference>
<sequence>MSIYPNAFPSTITPEVKEFMEEYFHVSNAASTHTTHDADEERFASLFVEDGTYEFAEKAYKGHKEISDFREFLFNNVPHRDHPAIQFYTFGDDDLQLMCIGKVEYKYEDGTKHECEWAGRYEIVKLSKGALKFKRVQIITILVLFIPVLCVAAAVPSKPNCFDLDVPVHVESQSYPLLVPVFKNGYEATEFVLQATKRDVNPDSSALLGKPVNVSTIFSIGATYCTPSQPSTKSSTLQLLSHGLGFDRSYWDLDGDLNYIAAATSAGYSTFSYDRLGNGASTIADPYNTVQTVIELAILTEITSLLRNGNVSKRIPIPKKIVHVGQSYGSSITNALAATSPEISDAIVLTGYSLNATYEPWFLRASAFHLASENQPERFSGLSSGYLTWGDKFTNQYGFLKYPYFDPKVLDKAEAGKFPFTLGEILTGGLIPVAAPGFEKPVLLMAADADLIFCGSDCYGVVDGPYAANAKVFSAAKPLKTYIQPNTGHGMNLHFNATGWYGVVQDFLAENGL</sequence>
<dbReference type="EMBL" id="CP042197">
    <property type="protein sequence ID" value="QDS75304.1"/>
    <property type="molecule type" value="Genomic_DNA"/>
</dbReference>
<dbReference type="InterPro" id="IPR000073">
    <property type="entry name" value="AB_hydrolase_1"/>
</dbReference>